<evidence type="ECO:0000313" key="3">
    <source>
        <dbReference type="Proteomes" id="UP000002037"/>
    </source>
</evidence>
<organism evidence="2 3">
    <name type="scientific">Candida tropicalis (strain ATCC MYA-3404 / T1)</name>
    <name type="common">Yeast</name>
    <dbReference type="NCBI Taxonomy" id="294747"/>
    <lineage>
        <taxon>Eukaryota</taxon>
        <taxon>Fungi</taxon>
        <taxon>Dikarya</taxon>
        <taxon>Ascomycota</taxon>
        <taxon>Saccharomycotina</taxon>
        <taxon>Pichiomycetes</taxon>
        <taxon>Debaryomycetaceae</taxon>
        <taxon>Candida/Lodderomyces clade</taxon>
        <taxon>Candida</taxon>
    </lineage>
</organism>
<feature type="transmembrane region" description="Helical" evidence="1">
    <location>
        <begin position="48"/>
        <end position="68"/>
    </location>
</feature>
<evidence type="ECO:0000313" key="2">
    <source>
        <dbReference type="EMBL" id="EER30913.1"/>
    </source>
</evidence>
<dbReference type="GeneID" id="8299689"/>
<dbReference type="Proteomes" id="UP000002037">
    <property type="component" value="Unassembled WGS sequence"/>
</dbReference>
<evidence type="ECO:0000256" key="1">
    <source>
        <dbReference type="SAM" id="Phobius"/>
    </source>
</evidence>
<keyword evidence="1" id="KW-1133">Transmembrane helix</keyword>
<proteinExistence type="predicted"/>
<dbReference type="VEuPathDB" id="FungiDB:CTRG_05365"/>
<dbReference type="EMBL" id="GG692402">
    <property type="protein sequence ID" value="EER30913.1"/>
    <property type="molecule type" value="Genomic_DNA"/>
</dbReference>
<dbReference type="AlphaFoldDB" id="C5MH11"/>
<dbReference type="RefSeq" id="XP_002551067.1">
    <property type="nucleotide sequence ID" value="XM_002551021.1"/>
</dbReference>
<gene>
    <name evidence="2" type="ORF">CTRG_05365</name>
</gene>
<keyword evidence="1" id="KW-0812">Transmembrane</keyword>
<sequence>MFCMFPCKLMIRIYFKINDITTRSTTSNNNNNNIHGNSFKIRCIYRPIYLSIYLIQFALLLPFCNYCIGSIQVENKIVRGIEYFSRVSVRTLLQHKPVVIRIVVVLYFHFWKANPCAAYYHY</sequence>
<accession>C5MH11</accession>
<reference evidence="2 3" key="1">
    <citation type="journal article" date="2009" name="Nature">
        <title>Evolution of pathogenicity and sexual reproduction in eight Candida genomes.</title>
        <authorList>
            <person name="Butler G."/>
            <person name="Rasmussen M.D."/>
            <person name="Lin M.F."/>
            <person name="Santos M.A."/>
            <person name="Sakthikumar S."/>
            <person name="Munro C.A."/>
            <person name="Rheinbay E."/>
            <person name="Grabherr M."/>
            <person name="Forche A."/>
            <person name="Reedy J.L."/>
            <person name="Agrafioti I."/>
            <person name="Arnaud M.B."/>
            <person name="Bates S."/>
            <person name="Brown A.J."/>
            <person name="Brunke S."/>
            <person name="Costanzo M.C."/>
            <person name="Fitzpatrick D.A."/>
            <person name="de Groot P.W."/>
            <person name="Harris D."/>
            <person name="Hoyer L.L."/>
            <person name="Hube B."/>
            <person name="Klis F.M."/>
            <person name="Kodira C."/>
            <person name="Lennard N."/>
            <person name="Logue M.E."/>
            <person name="Martin R."/>
            <person name="Neiman A.M."/>
            <person name="Nikolaou E."/>
            <person name="Quail M.A."/>
            <person name="Quinn J."/>
            <person name="Santos M.C."/>
            <person name="Schmitzberger F.F."/>
            <person name="Sherlock G."/>
            <person name="Shah P."/>
            <person name="Silverstein K.A."/>
            <person name="Skrzypek M.S."/>
            <person name="Soll D."/>
            <person name="Staggs R."/>
            <person name="Stansfield I."/>
            <person name="Stumpf M.P."/>
            <person name="Sudbery P.E."/>
            <person name="Srikantha T."/>
            <person name="Zeng Q."/>
            <person name="Berman J."/>
            <person name="Berriman M."/>
            <person name="Heitman J."/>
            <person name="Gow N.A."/>
            <person name="Lorenz M.C."/>
            <person name="Birren B.W."/>
            <person name="Kellis M."/>
            <person name="Cuomo C.A."/>
        </authorList>
    </citation>
    <scope>NUCLEOTIDE SEQUENCE [LARGE SCALE GENOMIC DNA]</scope>
    <source>
        <strain evidence="3">ATCC MYA-3404 / T1</strain>
    </source>
</reference>
<keyword evidence="3" id="KW-1185">Reference proteome</keyword>
<protein>
    <submittedName>
        <fullName evidence="2">Uncharacterized protein</fullName>
    </submittedName>
</protein>
<dbReference type="KEGG" id="ctp:CTRG_05365"/>
<dbReference type="HOGENOM" id="CLU_2026426_0_0_1"/>
<name>C5MH11_CANTT</name>
<keyword evidence="1" id="KW-0472">Membrane</keyword>